<dbReference type="Gene3D" id="3.40.50.300">
    <property type="entry name" value="P-loop containing nucleotide triphosphate hydrolases"/>
    <property type="match status" value="1"/>
</dbReference>
<dbReference type="EMBL" id="SMGQ01000013">
    <property type="protein sequence ID" value="TCK92608.1"/>
    <property type="molecule type" value="Genomic_DNA"/>
</dbReference>
<accession>A0A4R1MIQ5</accession>
<keyword evidence="12" id="KW-1185">Reference proteome</keyword>
<dbReference type="PROSITE" id="PS50929">
    <property type="entry name" value="ABC_TM1F"/>
    <property type="match status" value="1"/>
</dbReference>
<name>A0A4R1MIQ5_9FIRM</name>
<feature type="domain" description="ABC transmembrane type-1" evidence="10">
    <location>
        <begin position="20"/>
        <end position="300"/>
    </location>
</feature>
<dbReference type="InterPro" id="IPR003439">
    <property type="entry name" value="ABC_transporter-like_ATP-bd"/>
</dbReference>
<keyword evidence="2" id="KW-0813">Transport</keyword>
<evidence type="ECO:0000259" key="10">
    <source>
        <dbReference type="PROSITE" id="PS50929"/>
    </source>
</evidence>
<feature type="transmembrane region" description="Helical" evidence="8">
    <location>
        <begin position="157"/>
        <end position="176"/>
    </location>
</feature>
<evidence type="ECO:0000259" key="9">
    <source>
        <dbReference type="PROSITE" id="PS50893"/>
    </source>
</evidence>
<keyword evidence="5 11" id="KW-0067">ATP-binding</keyword>
<dbReference type="GO" id="GO:0005886">
    <property type="term" value="C:plasma membrane"/>
    <property type="evidence" value="ECO:0007669"/>
    <property type="project" value="UniProtKB-SubCell"/>
</dbReference>
<feature type="transmembrane region" description="Helical" evidence="8">
    <location>
        <begin position="237"/>
        <end position="262"/>
    </location>
</feature>
<dbReference type="InterPro" id="IPR011527">
    <property type="entry name" value="ABC1_TM_dom"/>
</dbReference>
<dbReference type="Pfam" id="PF00664">
    <property type="entry name" value="ABC_membrane"/>
    <property type="match status" value="1"/>
</dbReference>
<dbReference type="PROSITE" id="PS00211">
    <property type="entry name" value="ABC_TRANSPORTER_1"/>
    <property type="match status" value="1"/>
</dbReference>
<dbReference type="AlphaFoldDB" id="A0A4R1MIQ5"/>
<protein>
    <submittedName>
        <fullName evidence="11">ATP-binding cassette subfamily B protein/subfamily B ATP-binding cassette protein MsbA</fullName>
    </submittedName>
</protein>
<dbReference type="InterPro" id="IPR027417">
    <property type="entry name" value="P-loop_NTPase"/>
</dbReference>
<evidence type="ECO:0000256" key="2">
    <source>
        <dbReference type="ARBA" id="ARBA00022448"/>
    </source>
</evidence>
<evidence type="ECO:0000256" key="1">
    <source>
        <dbReference type="ARBA" id="ARBA00004651"/>
    </source>
</evidence>
<dbReference type="SUPFAM" id="SSF90123">
    <property type="entry name" value="ABC transporter transmembrane region"/>
    <property type="match status" value="1"/>
</dbReference>
<dbReference type="Proteomes" id="UP000294545">
    <property type="component" value="Unassembled WGS sequence"/>
</dbReference>
<evidence type="ECO:0000256" key="8">
    <source>
        <dbReference type="SAM" id="Phobius"/>
    </source>
</evidence>
<dbReference type="SMART" id="SM00382">
    <property type="entry name" value="AAA"/>
    <property type="match status" value="1"/>
</dbReference>
<dbReference type="FunFam" id="3.40.50.300:FF:000287">
    <property type="entry name" value="Multidrug ABC transporter ATP-binding protein"/>
    <property type="match status" value="1"/>
</dbReference>
<gene>
    <name evidence="11" type="ORF">EDC19_1757</name>
</gene>
<evidence type="ECO:0000256" key="7">
    <source>
        <dbReference type="ARBA" id="ARBA00023136"/>
    </source>
</evidence>
<feature type="transmembrane region" description="Helical" evidence="8">
    <location>
        <begin position="16"/>
        <end position="37"/>
    </location>
</feature>
<dbReference type="InterPro" id="IPR003593">
    <property type="entry name" value="AAA+_ATPase"/>
</dbReference>
<dbReference type="GO" id="GO:0015421">
    <property type="term" value="F:ABC-type oligopeptide transporter activity"/>
    <property type="evidence" value="ECO:0007669"/>
    <property type="project" value="TreeGrafter"/>
</dbReference>
<comment type="caution">
    <text evidence="11">The sequence shown here is derived from an EMBL/GenBank/DDBJ whole genome shotgun (WGS) entry which is preliminary data.</text>
</comment>
<evidence type="ECO:0000256" key="4">
    <source>
        <dbReference type="ARBA" id="ARBA00022741"/>
    </source>
</evidence>
<keyword evidence="3 8" id="KW-0812">Transmembrane</keyword>
<feature type="transmembrane region" description="Helical" evidence="8">
    <location>
        <begin position="274"/>
        <end position="298"/>
    </location>
</feature>
<comment type="subcellular location">
    <subcellularLocation>
        <location evidence="1">Cell membrane</location>
        <topology evidence="1">Multi-pass membrane protein</topology>
    </subcellularLocation>
</comment>
<evidence type="ECO:0000313" key="11">
    <source>
        <dbReference type="EMBL" id="TCK92608.1"/>
    </source>
</evidence>
<sequence>MNNYVFRIIGSDKKNWRYYILHVVSTIIVSTIGLYVIEIARNIVDNGDKINENLTQYLMMAIGITFIGAIFSYLETYSSGRFSIHCVKNLRNKLLDKFLRTEYQYFDNVHSGSILNQSNGDIDIIQGHLESTLPQLVSALFRFITAFIYLSFINVRLVMVCVVLTLIIIVFVKIVINPISKIFDKHQKKLDEATEVANDCISGAYIQKAYNLEDQFIKKYDEHMEELTRQSLKRQKLLAVTFPLTDILRFLPTLICMVLGFIGTYNGVLTGGDFVAFVILLGRITTPMAEFPILVAGLKEVMVCINRINQIFHKPDEQNGIYIGDRRENILGNQKILSFENVNFGYHKEDLIMKDLSFQVEKGEMVAFVGASGAGKSTLFKLIAKLYPYQGGKILFMGKALEEWNNEALRSQIAYVPQDVFLFPCSIAKNIAYGNEYASMEDIINAAKLAQAHQFILQLPEGYETNVGERGIKLSGGQRQRIAIARAFLKNSPILLLDEMTSALDVESEELLQKALDNYAKGRTVLIIAHRLTTIMQADTIYVLDSGEIVEIGQHETLIKKNGVYNKLYLKQFEGGAKDEVS</sequence>
<dbReference type="GO" id="GO:0005524">
    <property type="term" value="F:ATP binding"/>
    <property type="evidence" value="ECO:0007669"/>
    <property type="project" value="UniProtKB-KW"/>
</dbReference>
<evidence type="ECO:0000256" key="6">
    <source>
        <dbReference type="ARBA" id="ARBA00022989"/>
    </source>
</evidence>
<proteinExistence type="predicted"/>
<dbReference type="InterPro" id="IPR036640">
    <property type="entry name" value="ABC1_TM_sf"/>
</dbReference>
<dbReference type="InterPro" id="IPR039421">
    <property type="entry name" value="Type_1_exporter"/>
</dbReference>
<evidence type="ECO:0000313" key="12">
    <source>
        <dbReference type="Proteomes" id="UP000294545"/>
    </source>
</evidence>
<dbReference type="InterPro" id="IPR017871">
    <property type="entry name" value="ABC_transporter-like_CS"/>
</dbReference>
<dbReference type="GO" id="GO:0016887">
    <property type="term" value="F:ATP hydrolysis activity"/>
    <property type="evidence" value="ECO:0007669"/>
    <property type="project" value="InterPro"/>
</dbReference>
<dbReference type="OrthoDB" id="9762778at2"/>
<evidence type="ECO:0000256" key="5">
    <source>
        <dbReference type="ARBA" id="ARBA00022840"/>
    </source>
</evidence>
<keyword evidence="4" id="KW-0547">Nucleotide-binding</keyword>
<keyword evidence="7 8" id="KW-0472">Membrane</keyword>
<organism evidence="11 12">
    <name type="scientific">Natranaerovirga hydrolytica</name>
    <dbReference type="NCBI Taxonomy" id="680378"/>
    <lineage>
        <taxon>Bacteria</taxon>
        <taxon>Bacillati</taxon>
        <taxon>Bacillota</taxon>
        <taxon>Clostridia</taxon>
        <taxon>Lachnospirales</taxon>
        <taxon>Natranaerovirgaceae</taxon>
        <taxon>Natranaerovirga</taxon>
    </lineage>
</organism>
<dbReference type="Pfam" id="PF00005">
    <property type="entry name" value="ABC_tran"/>
    <property type="match status" value="1"/>
</dbReference>
<dbReference type="PROSITE" id="PS50893">
    <property type="entry name" value="ABC_TRANSPORTER_2"/>
    <property type="match status" value="1"/>
</dbReference>
<dbReference type="SUPFAM" id="SSF52540">
    <property type="entry name" value="P-loop containing nucleoside triphosphate hydrolases"/>
    <property type="match status" value="1"/>
</dbReference>
<feature type="domain" description="ABC transporter" evidence="9">
    <location>
        <begin position="337"/>
        <end position="571"/>
    </location>
</feature>
<evidence type="ECO:0000256" key="3">
    <source>
        <dbReference type="ARBA" id="ARBA00022692"/>
    </source>
</evidence>
<dbReference type="PANTHER" id="PTHR43394">
    <property type="entry name" value="ATP-DEPENDENT PERMEASE MDL1, MITOCHONDRIAL"/>
    <property type="match status" value="1"/>
</dbReference>
<keyword evidence="6 8" id="KW-1133">Transmembrane helix</keyword>
<dbReference type="PANTHER" id="PTHR43394:SF1">
    <property type="entry name" value="ATP-BINDING CASSETTE SUB-FAMILY B MEMBER 10, MITOCHONDRIAL"/>
    <property type="match status" value="1"/>
</dbReference>
<feature type="transmembrane region" description="Helical" evidence="8">
    <location>
        <begin position="57"/>
        <end position="74"/>
    </location>
</feature>
<dbReference type="RefSeq" id="WP_132282475.1">
    <property type="nucleotide sequence ID" value="NZ_SMGQ01000013.1"/>
</dbReference>
<dbReference type="Gene3D" id="1.20.1560.10">
    <property type="entry name" value="ABC transporter type 1, transmembrane domain"/>
    <property type="match status" value="1"/>
</dbReference>
<reference evidence="11 12" key="1">
    <citation type="submission" date="2019-03" db="EMBL/GenBank/DDBJ databases">
        <title>Genomic Encyclopedia of Type Strains, Phase IV (KMG-IV): sequencing the most valuable type-strain genomes for metagenomic binning, comparative biology and taxonomic classification.</title>
        <authorList>
            <person name="Goeker M."/>
        </authorList>
    </citation>
    <scope>NUCLEOTIDE SEQUENCE [LARGE SCALE GENOMIC DNA]</scope>
    <source>
        <strain evidence="11 12">DSM 24176</strain>
    </source>
</reference>